<dbReference type="PROSITE" id="PS51257">
    <property type="entry name" value="PROKAR_LIPOPROTEIN"/>
    <property type="match status" value="1"/>
</dbReference>
<evidence type="ECO:0000313" key="1">
    <source>
        <dbReference type="EMBL" id="SDH52677.1"/>
    </source>
</evidence>
<dbReference type="EMBL" id="FNCZ01000003">
    <property type="protein sequence ID" value="SDH52677.1"/>
    <property type="molecule type" value="Genomic_DNA"/>
</dbReference>
<sequence length="289" mass="32262">MKTITKQYKLIVFLCISILTISCETDVTDDITIAESTPKLVINGGLERNITSPLATQQIRLTTTINFLSNEPNPPVTDATVSITDGTETWVFSHQGDGYYANAMMPVLDKTYTITIEWNGETYEGADPLNEAPTFTNFYTEFEEETIFFTGGYFIKFDSQDPADIENYYYYRVVKDGEYFIIPDAGNSFNLITSDKFFDGQMRSGVTLNREITFEPGELATGQQLGISEEYFDYLFELFTQTGSSGGFGGNPPPATIRSNVINLTTPSNRAVGYFYSVDVEEGSVVVEE</sequence>
<dbReference type="InterPro" id="IPR025345">
    <property type="entry name" value="DUF4249"/>
</dbReference>
<accession>A0A1G8D4E5</accession>
<dbReference type="AlphaFoldDB" id="A0A1G8D4E5"/>
<keyword evidence="2" id="KW-1185">Reference proteome</keyword>
<organism evidence="1 2">
    <name type="scientific">Winogradskyella thalassocola</name>
    <dbReference type="NCBI Taxonomy" id="262004"/>
    <lineage>
        <taxon>Bacteria</taxon>
        <taxon>Pseudomonadati</taxon>
        <taxon>Bacteroidota</taxon>
        <taxon>Flavobacteriia</taxon>
        <taxon>Flavobacteriales</taxon>
        <taxon>Flavobacteriaceae</taxon>
        <taxon>Winogradskyella</taxon>
    </lineage>
</organism>
<proteinExistence type="predicted"/>
<gene>
    <name evidence="1" type="ORF">SAMN04489796_103121</name>
</gene>
<dbReference type="RefSeq" id="WP_092467427.1">
    <property type="nucleotide sequence ID" value="NZ_FNCZ01000003.1"/>
</dbReference>
<dbReference type="Pfam" id="PF14054">
    <property type="entry name" value="DUF4249"/>
    <property type="match status" value="1"/>
</dbReference>
<evidence type="ECO:0008006" key="3">
    <source>
        <dbReference type="Google" id="ProtNLM"/>
    </source>
</evidence>
<evidence type="ECO:0000313" key="2">
    <source>
        <dbReference type="Proteomes" id="UP000199492"/>
    </source>
</evidence>
<name>A0A1G8D4E5_9FLAO</name>
<reference evidence="2" key="1">
    <citation type="submission" date="2016-10" db="EMBL/GenBank/DDBJ databases">
        <authorList>
            <person name="Varghese N."/>
            <person name="Submissions S."/>
        </authorList>
    </citation>
    <scope>NUCLEOTIDE SEQUENCE [LARGE SCALE GENOMIC DNA]</scope>
    <source>
        <strain evidence="2">DSM 15363</strain>
    </source>
</reference>
<protein>
    <recommendedName>
        <fullName evidence="3">DUF4249 domain-containing protein</fullName>
    </recommendedName>
</protein>
<dbReference type="STRING" id="262004.SAMN04489796_103121"/>
<dbReference type="OrthoDB" id="922982at2"/>
<dbReference type="Proteomes" id="UP000199492">
    <property type="component" value="Unassembled WGS sequence"/>
</dbReference>